<evidence type="ECO:0000259" key="1">
    <source>
        <dbReference type="Pfam" id="PF00078"/>
    </source>
</evidence>
<evidence type="ECO:0000313" key="3">
    <source>
        <dbReference type="Proteomes" id="UP000036403"/>
    </source>
</evidence>
<dbReference type="Proteomes" id="UP000036403">
    <property type="component" value="Unassembled WGS sequence"/>
</dbReference>
<protein>
    <recommendedName>
        <fullName evidence="1">Reverse transcriptase domain-containing protein</fullName>
    </recommendedName>
</protein>
<dbReference type="Pfam" id="PF00078">
    <property type="entry name" value="RVT_1"/>
    <property type="match status" value="1"/>
</dbReference>
<dbReference type="Gene3D" id="3.10.10.10">
    <property type="entry name" value="HIV Type 1 Reverse Transcriptase, subunit A, domain 1"/>
    <property type="match status" value="1"/>
</dbReference>
<reference evidence="2 3" key="1">
    <citation type="submission" date="2015-04" db="EMBL/GenBank/DDBJ databases">
        <title>Lasius niger genome sequencing.</title>
        <authorList>
            <person name="Konorov E.A."/>
            <person name="Nikitin M.A."/>
            <person name="Kirill M.V."/>
            <person name="Chang P."/>
        </authorList>
    </citation>
    <scope>NUCLEOTIDE SEQUENCE [LARGE SCALE GENOMIC DNA]</scope>
    <source>
        <tissue evidence="2">Whole</tissue>
    </source>
</reference>
<dbReference type="Pfam" id="PF05380">
    <property type="entry name" value="Peptidase_A17"/>
    <property type="match status" value="1"/>
</dbReference>
<dbReference type="EMBL" id="LBMM01032417">
    <property type="protein sequence ID" value="KMQ81720.1"/>
    <property type="molecule type" value="Genomic_DNA"/>
</dbReference>
<dbReference type="STRING" id="67767.A0A0J7MMA6"/>
<dbReference type="SUPFAM" id="SSF56672">
    <property type="entry name" value="DNA/RNA polymerases"/>
    <property type="match status" value="1"/>
</dbReference>
<dbReference type="PaxDb" id="67767-A0A0J7MMA6"/>
<feature type="non-terminal residue" evidence="2">
    <location>
        <position position="1"/>
    </location>
</feature>
<dbReference type="InterPro" id="IPR008042">
    <property type="entry name" value="Retrotrans_Pao"/>
</dbReference>
<dbReference type="GO" id="GO:0071897">
    <property type="term" value="P:DNA biosynthetic process"/>
    <property type="evidence" value="ECO:0007669"/>
    <property type="project" value="UniProtKB-ARBA"/>
</dbReference>
<keyword evidence="3" id="KW-1185">Reference proteome</keyword>
<dbReference type="OrthoDB" id="5985232at2759"/>
<dbReference type="InterPro" id="IPR043128">
    <property type="entry name" value="Rev_trsase/Diguanyl_cyclase"/>
</dbReference>
<dbReference type="PANTHER" id="PTHR47331">
    <property type="entry name" value="PHD-TYPE DOMAIN-CONTAINING PROTEIN"/>
    <property type="match status" value="1"/>
</dbReference>
<sequence>NLLPALPDVLMRWRVHRYAMVADIEKMYRQILVHPGDRNLQRIVWRSNESETIREYNLNTVTYGLACAPYLAIRTLRQLASDEERTYPQGAAVLRRDTYVDDILTGANTLEEARTIQQQLAQLCTAGGFPLKKWAANADVLLENIPPEHRQQSHPPTWDQDLEHSTLGLQWHPREDAFSFKVIPMETERVTKRTVLSQTARLFDPLGWLAPVVVKAKVLIQSMWLQQL</sequence>
<feature type="non-terminal residue" evidence="2">
    <location>
        <position position="228"/>
    </location>
</feature>
<dbReference type="InterPro" id="IPR043502">
    <property type="entry name" value="DNA/RNA_pol_sf"/>
</dbReference>
<evidence type="ECO:0000313" key="2">
    <source>
        <dbReference type="EMBL" id="KMQ81720.1"/>
    </source>
</evidence>
<dbReference type="InterPro" id="IPR000477">
    <property type="entry name" value="RT_dom"/>
</dbReference>
<accession>A0A0J7MMA6</accession>
<dbReference type="Gene3D" id="3.30.70.270">
    <property type="match status" value="1"/>
</dbReference>
<dbReference type="AlphaFoldDB" id="A0A0J7MMA6"/>
<organism evidence="2 3">
    <name type="scientific">Lasius niger</name>
    <name type="common">Black garden ant</name>
    <dbReference type="NCBI Taxonomy" id="67767"/>
    <lineage>
        <taxon>Eukaryota</taxon>
        <taxon>Metazoa</taxon>
        <taxon>Ecdysozoa</taxon>
        <taxon>Arthropoda</taxon>
        <taxon>Hexapoda</taxon>
        <taxon>Insecta</taxon>
        <taxon>Pterygota</taxon>
        <taxon>Neoptera</taxon>
        <taxon>Endopterygota</taxon>
        <taxon>Hymenoptera</taxon>
        <taxon>Apocrita</taxon>
        <taxon>Aculeata</taxon>
        <taxon>Formicoidea</taxon>
        <taxon>Formicidae</taxon>
        <taxon>Formicinae</taxon>
        <taxon>Lasius</taxon>
        <taxon>Lasius</taxon>
    </lineage>
</organism>
<comment type="caution">
    <text evidence="2">The sequence shown here is derived from an EMBL/GenBank/DDBJ whole genome shotgun (WGS) entry which is preliminary data.</text>
</comment>
<proteinExistence type="predicted"/>
<gene>
    <name evidence="2" type="ORF">RF55_25447</name>
</gene>
<name>A0A0J7MMA6_LASNI</name>
<feature type="domain" description="Reverse transcriptase" evidence="1">
    <location>
        <begin position="16"/>
        <end position="132"/>
    </location>
</feature>